<dbReference type="Proteomes" id="UP001056120">
    <property type="component" value="Linkage Group LG22"/>
</dbReference>
<evidence type="ECO:0000313" key="1">
    <source>
        <dbReference type="EMBL" id="KAI3726666.1"/>
    </source>
</evidence>
<protein>
    <submittedName>
        <fullName evidence="1">Uncharacterized protein</fullName>
    </submittedName>
</protein>
<organism evidence="1 2">
    <name type="scientific">Smallanthus sonchifolius</name>
    <dbReference type="NCBI Taxonomy" id="185202"/>
    <lineage>
        <taxon>Eukaryota</taxon>
        <taxon>Viridiplantae</taxon>
        <taxon>Streptophyta</taxon>
        <taxon>Embryophyta</taxon>
        <taxon>Tracheophyta</taxon>
        <taxon>Spermatophyta</taxon>
        <taxon>Magnoliopsida</taxon>
        <taxon>eudicotyledons</taxon>
        <taxon>Gunneridae</taxon>
        <taxon>Pentapetalae</taxon>
        <taxon>asterids</taxon>
        <taxon>campanulids</taxon>
        <taxon>Asterales</taxon>
        <taxon>Asteraceae</taxon>
        <taxon>Asteroideae</taxon>
        <taxon>Heliantheae alliance</taxon>
        <taxon>Millerieae</taxon>
        <taxon>Smallanthus</taxon>
    </lineage>
</organism>
<keyword evidence="2" id="KW-1185">Reference proteome</keyword>
<comment type="caution">
    <text evidence="1">The sequence shown here is derived from an EMBL/GenBank/DDBJ whole genome shotgun (WGS) entry which is preliminary data.</text>
</comment>
<sequence length="695" mass="75303">MGIKRRVIIHPPLSSLNSIPPNKAHNLVFDFSHSLSTSKPNPSSLAKDEVFLIIIIIKNRFKIFFYLLLDPSLLSFQGFITCGVIMQGQKGAVGSSSEGLPFEHGSTSSDSGVVQQQICWTNFIRNPPTDTNQETQNLSLWSMGEPSSSSMTNQASHHHDPPTSMLSLGDVNMNITHSHANNGHLHHGHNVTVSPSTFIGIKPSNYASSSSSGPFEMEARQLPCKRKAAELTIGQSSSGIISSDVFQRPKTSNDNNGQLNLNSDPIIRRLGSGPGLGGVFSDNRAAENNRRNVRIRINNSRQQDRLPASNNNSNIINGQINFSSPYTYLGLNPVATTGENPSSHEGQTVLRVPALRRNFQVTSRNRSSSSRASRPVSSNIIGGSGDNSRTMPANISDHPLFIQPHDIRNTTQTTINWNLNPGGGNGNGNPTNSGSGLASTASPVASLGPRHGSSLYPSRRLSEVLRWSLLSSIDSGGRGGGQSSNLFSRIPPPVGTSASSSQESGIPPAIGIAGHPLHHHLPHLSLRDRQLDGAYGFPHLGRTVAGGSERRGRLVSEIHNVLDLIRRGEGLRLEDVMLLDQSVFYGMAGIHDRHRDMRLDIDNMSYEELLALEERIGNVNTGLTEEKVSKCLKLKTYASVAGQPDAEPCCICQEEYKNGDDLGALECGHDFHTSCIKQWLIQKNMCPVCKSTASK</sequence>
<dbReference type="EMBL" id="CM042039">
    <property type="protein sequence ID" value="KAI3726666.1"/>
    <property type="molecule type" value="Genomic_DNA"/>
</dbReference>
<reference evidence="1 2" key="2">
    <citation type="journal article" date="2022" name="Mol. Ecol. Resour.">
        <title>The genomes of chicory, endive, great burdock and yacon provide insights into Asteraceae paleo-polyploidization history and plant inulin production.</title>
        <authorList>
            <person name="Fan W."/>
            <person name="Wang S."/>
            <person name="Wang H."/>
            <person name="Wang A."/>
            <person name="Jiang F."/>
            <person name="Liu H."/>
            <person name="Zhao H."/>
            <person name="Xu D."/>
            <person name="Zhang Y."/>
        </authorList>
    </citation>
    <scope>NUCLEOTIDE SEQUENCE [LARGE SCALE GENOMIC DNA]</scope>
    <source>
        <strain evidence="2">cv. Yunnan</strain>
        <tissue evidence="1">Leaves</tissue>
    </source>
</reference>
<proteinExistence type="predicted"/>
<accession>A0ACB9BX70</accession>
<evidence type="ECO:0000313" key="2">
    <source>
        <dbReference type="Proteomes" id="UP001056120"/>
    </source>
</evidence>
<name>A0ACB9BX70_9ASTR</name>
<gene>
    <name evidence="1" type="ORF">L1987_66465</name>
</gene>
<reference evidence="2" key="1">
    <citation type="journal article" date="2022" name="Mol. Ecol. Resour.">
        <title>The genomes of chicory, endive, great burdock and yacon provide insights into Asteraceae palaeo-polyploidization history and plant inulin production.</title>
        <authorList>
            <person name="Fan W."/>
            <person name="Wang S."/>
            <person name="Wang H."/>
            <person name="Wang A."/>
            <person name="Jiang F."/>
            <person name="Liu H."/>
            <person name="Zhao H."/>
            <person name="Xu D."/>
            <person name="Zhang Y."/>
        </authorList>
    </citation>
    <scope>NUCLEOTIDE SEQUENCE [LARGE SCALE GENOMIC DNA]</scope>
    <source>
        <strain evidence="2">cv. Yunnan</strain>
    </source>
</reference>